<keyword evidence="3" id="KW-1185">Reference proteome</keyword>
<dbReference type="Proteomes" id="UP001652623">
    <property type="component" value="Chromosome 6"/>
</dbReference>
<dbReference type="FunCoup" id="A0A6P4BDN2">
    <property type="interactions" value="299"/>
</dbReference>
<evidence type="ECO:0000256" key="2">
    <source>
        <dbReference type="SAM" id="SignalP"/>
    </source>
</evidence>
<evidence type="ECO:0000313" key="3">
    <source>
        <dbReference type="Proteomes" id="UP001652623"/>
    </source>
</evidence>
<dbReference type="PANTHER" id="PTHR33649">
    <property type="entry name" value="PAR1 PROTEIN"/>
    <property type="match status" value="1"/>
</dbReference>
<protein>
    <submittedName>
        <fullName evidence="4">Uncharacterized protein LOC107430732</fullName>
    </submittedName>
</protein>
<feature type="compositionally biased region" description="Low complexity" evidence="1">
    <location>
        <begin position="151"/>
        <end position="160"/>
    </location>
</feature>
<feature type="region of interest" description="Disordered" evidence="1">
    <location>
        <begin position="149"/>
        <end position="238"/>
    </location>
</feature>
<evidence type="ECO:0000256" key="1">
    <source>
        <dbReference type="SAM" id="MobiDB-lite"/>
    </source>
</evidence>
<reference evidence="4" key="1">
    <citation type="submission" date="2025-08" db="UniProtKB">
        <authorList>
            <consortium name="RefSeq"/>
        </authorList>
    </citation>
    <scope>IDENTIFICATION</scope>
    <source>
        <tissue evidence="4">Seedling</tissue>
    </source>
</reference>
<organism evidence="3 4">
    <name type="scientific">Ziziphus jujuba</name>
    <name type="common">Chinese jujube</name>
    <name type="synonym">Ziziphus sativa</name>
    <dbReference type="NCBI Taxonomy" id="326968"/>
    <lineage>
        <taxon>Eukaryota</taxon>
        <taxon>Viridiplantae</taxon>
        <taxon>Streptophyta</taxon>
        <taxon>Embryophyta</taxon>
        <taxon>Tracheophyta</taxon>
        <taxon>Spermatophyta</taxon>
        <taxon>Magnoliopsida</taxon>
        <taxon>eudicotyledons</taxon>
        <taxon>Gunneridae</taxon>
        <taxon>Pentapetalae</taxon>
        <taxon>rosids</taxon>
        <taxon>fabids</taxon>
        <taxon>Rosales</taxon>
        <taxon>Rhamnaceae</taxon>
        <taxon>Paliureae</taxon>
        <taxon>Ziziphus</taxon>
    </lineage>
</organism>
<evidence type="ECO:0000313" key="4">
    <source>
        <dbReference type="RefSeq" id="XP_015897094.2"/>
    </source>
</evidence>
<name>A0A6P4BDN2_ZIZJJ</name>
<feature type="signal peptide" evidence="2">
    <location>
        <begin position="1"/>
        <end position="23"/>
    </location>
</feature>
<dbReference type="AlphaFoldDB" id="A0A6P4BDN2"/>
<dbReference type="InterPro" id="IPR009489">
    <property type="entry name" value="PAR1"/>
</dbReference>
<dbReference type="GeneID" id="107430732"/>
<feature type="chain" id="PRO_5045276030" evidence="2">
    <location>
        <begin position="24"/>
        <end position="238"/>
    </location>
</feature>
<keyword evidence="2" id="KW-0732">Signal</keyword>
<dbReference type="Pfam" id="PF06521">
    <property type="entry name" value="PAR1"/>
    <property type="match status" value="1"/>
</dbReference>
<gene>
    <name evidence="4" type="primary">LOC107430732</name>
</gene>
<dbReference type="RefSeq" id="XP_015897094.2">
    <property type="nucleotide sequence ID" value="XM_016041608.4"/>
</dbReference>
<dbReference type="KEGG" id="zju:107430732"/>
<sequence length="238" mass="24916">MAFSTNLFSVLFLSSLLVNAALGEIVCEDLPKDVCAFSIASSGKRCLLETSTKRDGNTEYQCRTSEVVVERMSEYIESDQCVQACGVDRKSVGISSDCLLESNFVSKLCSPACYQNCANIVDLYFNLAAGEGVFLPDLCERQRANPHRSMAELMSSSAASGPAYQDETGAPGPVSSLDSTGAPSPDYEDEIGAPGPDSQDPTGAPGPVSQGSPASSPGPVSEDFAGDDDVEAFAPAPQ</sequence>
<proteinExistence type="predicted"/>
<dbReference type="PANTHER" id="PTHR33649:SF4">
    <property type="entry name" value="PAR1 PROTEIN"/>
    <property type="match status" value="1"/>
</dbReference>
<accession>A0A6P4BDN2</accession>
<dbReference type="InParanoid" id="A0A6P4BDN2"/>